<dbReference type="SUPFAM" id="SSF81338">
    <property type="entry name" value="Aquaporin-like"/>
    <property type="match status" value="1"/>
</dbReference>
<reference evidence="8" key="1">
    <citation type="submission" date="2020-11" db="EMBL/GenBank/DDBJ databases">
        <title>Sequencing the genomes of 1000 actinobacteria strains.</title>
        <authorList>
            <person name="Klenk H.-P."/>
        </authorList>
    </citation>
    <scope>NUCLEOTIDE SEQUENCE</scope>
    <source>
        <strain evidence="8">DSM 45632</strain>
    </source>
</reference>
<evidence type="ECO:0000256" key="4">
    <source>
        <dbReference type="ARBA" id="ARBA00022989"/>
    </source>
</evidence>
<dbReference type="RefSeq" id="WP_196824655.1">
    <property type="nucleotide sequence ID" value="NZ_CP046980.1"/>
</dbReference>
<dbReference type="AlphaFoldDB" id="A0A931E1U5"/>
<sequence>MPDIARKALAELLATFLFVFAIITAAANANEFTPVAVGFALMILVYSTGHISGAHVNPAVSLGVFIRGKMDTVEMLVYWAAQVAGGVLAALVVKLANLPAAEPAAIETTPAFFVELMFTFILVWVVLNVATSVETDGNSYFGLAIGATVMTGAFAVGPISGGGFNPAVALGLSVNGNFDWANIWLYILAPLVGAALAGLAFRALSVQDFATPGGDIHEANDELEAAGRA</sequence>
<dbReference type="EMBL" id="JADOUE010000001">
    <property type="protein sequence ID" value="MBG6122226.1"/>
    <property type="molecule type" value="Genomic_DNA"/>
</dbReference>
<dbReference type="InterPro" id="IPR023271">
    <property type="entry name" value="Aquaporin-like"/>
</dbReference>
<evidence type="ECO:0000313" key="8">
    <source>
        <dbReference type="EMBL" id="MBG6122226.1"/>
    </source>
</evidence>
<evidence type="ECO:0000256" key="3">
    <source>
        <dbReference type="ARBA" id="ARBA00022692"/>
    </source>
</evidence>
<keyword evidence="3 6" id="KW-0812">Transmembrane</keyword>
<dbReference type="GO" id="GO:0016020">
    <property type="term" value="C:membrane"/>
    <property type="evidence" value="ECO:0007669"/>
    <property type="project" value="UniProtKB-SubCell"/>
</dbReference>
<protein>
    <submittedName>
        <fullName evidence="8">Aquaporin Z</fullName>
    </submittedName>
</protein>
<gene>
    <name evidence="8" type="ORF">IW254_001195</name>
</gene>
<dbReference type="Gene3D" id="1.20.1080.10">
    <property type="entry name" value="Glycerol uptake facilitator protein"/>
    <property type="match status" value="1"/>
</dbReference>
<evidence type="ECO:0000256" key="7">
    <source>
        <dbReference type="SAM" id="Phobius"/>
    </source>
</evidence>
<organism evidence="8 9">
    <name type="scientific">Corynebacterium aquatimens</name>
    <dbReference type="NCBI Taxonomy" id="1190508"/>
    <lineage>
        <taxon>Bacteria</taxon>
        <taxon>Bacillati</taxon>
        <taxon>Actinomycetota</taxon>
        <taxon>Actinomycetes</taxon>
        <taxon>Mycobacteriales</taxon>
        <taxon>Corynebacteriaceae</taxon>
        <taxon>Corynebacterium</taxon>
    </lineage>
</organism>
<keyword evidence="2 6" id="KW-0813">Transport</keyword>
<dbReference type="InterPro" id="IPR022357">
    <property type="entry name" value="MIP_CS"/>
</dbReference>
<dbReference type="PANTHER" id="PTHR45724:SF13">
    <property type="entry name" value="AQUAPORIN NIP1-1-RELATED"/>
    <property type="match status" value="1"/>
</dbReference>
<evidence type="ECO:0000313" key="9">
    <source>
        <dbReference type="Proteomes" id="UP000658613"/>
    </source>
</evidence>
<feature type="transmembrane region" description="Helical" evidence="7">
    <location>
        <begin position="139"/>
        <end position="160"/>
    </location>
</feature>
<dbReference type="Proteomes" id="UP000658613">
    <property type="component" value="Unassembled WGS sequence"/>
</dbReference>
<evidence type="ECO:0000256" key="1">
    <source>
        <dbReference type="ARBA" id="ARBA00004141"/>
    </source>
</evidence>
<dbReference type="PROSITE" id="PS00221">
    <property type="entry name" value="MIP"/>
    <property type="match status" value="1"/>
</dbReference>
<feature type="transmembrane region" description="Helical" evidence="7">
    <location>
        <begin position="180"/>
        <end position="201"/>
    </location>
</feature>
<dbReference type="InterPro" id="IPR034294">
    <property type="entry name" value="Aquaporin_transptr"/>
</dbReference>
<comment type="similarity">
    <text evidence="6">Belongs to the MIP/aquaporin (TC 1.A.8) family.</text>
</comment>
<comment type="subcellular location">
    <subcellularLocation>
        <location evidence="1">Membrane</location>
        <topology evidence="1">Multi-pass membrane protein</topology>
    </subcellularLocation>
</comment>
<keyword evidence="5 7" id="KW-0472">Membrane</keyword>
<evidence type="ECO:0000256" key="2">
    <source>
        <dbReference type="ARBA" id="ARBA00022448"/>
    </source>
</evidence>
<name>A0A931E1U5_9CORY</name>
<dbReference type="InterPro" id="IPR000425">
    <property type="entry name" value="MIP"/>
</dbReference>
<evidence type="ECO:0000256" key="6">
    <source>
        <dbReference type="RuleBase" id="RU000477"/>
    </source>
</evidence>
<evidence type="ECO:0000256" key="5">
    <source>
        <dbReference type="ARBA" id="ARBA00023136"/>
    </source>
</evidence>
<dbReference type="GO" id="GO:0015267">
    <property type="term" value="F:channel activity"/>
    <property type="evidence" value="ECO:0007669"/>
    <property type="project" value="InterPro"/>
</dbReference>
<feature type="transmembrane region" description="Helical" evidence="7">
    <location>
        <begin position="39"/>
        <end position="64"/>
    </location>
</feature>
<proteinExistence type="inferred from homology"/>
<accession>A0A931E1U5</accession>
<dbReference type="PRINTS" id="PR00783">
    <property type="entry name" value="MINTRINSICP"/>
</dbReference>
<feature type="transmembrane region" description="Helical" evidence="7">
    <location>
        <begin position="76"/>
        <end position="96"/>
    </location>
</feature>
<dbReference type="PANTHER" id="PTHR45724">
    <property type="entry name" value="AQUAPORIN NIP2-1"/>
    <property type="match status" value="1"/>
</dbReference>
<keyword evidence="4 7" id="KW-1133">Transmembrane helix</keyword>
<keyword evidence="9" id="KW-1185">Reference proteome</keyword>
<dbReference type="Pfam" id="PF00230">
    <property type="entry name" value="MIP"/>
    <property type="match status" value="1"/>
</dbReference>
<feature type="transmembrane region" description="Helical" evidence="7">
    <location>
        <begin position="108"/>
        <end position="127"/>
    </location>
</feature>
<comment type="caution">
    <text evidence="8">The sequence shown here is derived from an EMBL/GenBank/DDBJ whole genome shotgun (WGS) entry which is preliminary data.</text>
</comment>